<dbReference type="InterPro" id="IPR015946">
    <property type="entry name" value="KH_dom-like_a/b"/>
</dbReference>
<dbReference type="RefSeq" id="WP_123108142.1">
    <property type="nucleotide sequence ID" value="NZ_RIBZ01000863.1"/>
</dbReference>
<dbReference type="PANTHER" id="PTHR42830:SF2">
    <property type="entry name" value="OSMC_OHR FAMILY PROTEIN"/>
    <property type="match status" value="1"/>
</dbReference>
<gene>
    <name evidence="1" type="ORF">EEJ42_46285</name>
</gene>
<comment type="caution">
    <text evidence="1">The sequence shown here is derived from an EMBL/GenBank/DDBJ whole genome shotgun (WGS) entry which is preliminary data.</text>
</comment>
<dbReference type="PANTHER" id="PTHR42830">
    <property type="entry name" value="OSMOTICALLY INDUCIBLE FAMILY PROTEIN"/>
    <property type="match status" value="1"/>
</dbReference>
<sequence>MGRQHTYRTTVRWTGDTGSGYRGYGRAHDVLSEGKPTLAASADPAFRGDPERWNPEEFLLASLSQCHMLTYLSVCAREGVTVTGYEDAATGTMEETAGYSGRFTEVVLRPVVTVADAGMVERARSAHHDAHQACFIANSVNFPVRHEPTVRVG</sequence>
<dbReference type="SUPFAM" id="SSF82784">
    <property type="entry name" value="OsmC-like"/>
    <property type="match status" value="1"/>
</dbReference>
<dbReference type="AlphaFoldDB" id="A0A3M8SJZ9"/>
<protein>
    <submittedName>
        <fullName evidence="1">OsmC family peroxiredoxin</fullName>
    </submittedName>
</protein>
<name>A0A3M8SJZ9_9ACTN</name>
<evidence type="ECO:0000313" key="2">
    <source>
        <dbReference type="Proteomes" id="UP000275401"/>
    </source>
</evidence>
<dbReference type="Gene3D" id="3.30.300.20">
    <property type="match status" value="1"/>
</dbReference>
<dbReference type="Proteomes" id="UP000275401">
    <property type="component" value="Unassembled WGS sequence"/>
</dbReference>
<evidence type="ECO:0000313" key="1">
    <source>
        <dbReference type="EMBL" id="RNF81611.1"/>
    </source>
</evidence>
<accession>A0A3M8SJZ9</accession>
<keyword evidence="2" id="KW-1185">Reference proteome</keyword>
<dbReference type="InterPro" id="IPR036102">
    <property type="entry name" value="OsmC/Ohrsf"/>
</dbReference>
<dbReference type="EMBL" id="RIBZ01000863">
    <property type="protein sequence ID" value="RNF81611.1"/>
    <property type="molecule type" value="Genomic_DNA"/>
</dbReference>
<dbReference type="InterPro" id="IPR003718">
    <property type="entry name" value="OsmC/Ohr_fam"/>
</dbReference>
<dbReference type="InterPro" id="IPR052707">
    <property type="entry name" value="OsmC_Ohr_Peroxiredoxin"/>
</dbReference>
<dbReference type="Pfam" id="PF02566">
    <property type="entry name" value="OsmC"/>
    <property type="match status" value="1"/>
</dbReference>
<proteinExistence type="predicted"/>
<organism evidence="1 2">
    <name type="scientific">Streptomyces botrytidirepellens</name>
    <dbReference type="NCBI Taxonomy" id="2486417"/>
    <lineage>
        <taxon>Bacteria</taxon>
        <taxon>Bacillati</taxon>
        <taxon>Actinomycetota</taxon>
        <taxon>Actinomycetes</taxon>
        <taxon>Kitasatosporales</taxon>
        <taxon>Streptomycetaceae</taxon>
        <taxon>Streptomyces</taxon>
    </lineage>
</organism>
<reference evidence="1 2" key="1">
    <citation type="submission" date="2018-11" db="EMBL/GenBank/DDBJ databases">
        <title>The Potential of Streptomyces as Biocontrol Agents against the Tomato grey mould, Botrytis cinerea (Gray mold) Frontiers in Microbiology.</title>
        <authorList>
            <person name="Li D."/>
        </authorList>
    </citation>
    <scope>NUCLEOTIDE SEQUENCE [LARGE SCALE GENOMIC DNA]</scope>
    <source>
        <strain evidence="1 2">NEAU-LD23</strain>
    </source>
</reference>